<dbReference type="OrthoDB" id="9803889at2"/>
<feature type="binding site" evidence="9">
    <location>
        <begin position="31"/>
        <end position="38"/>
    </location>
    <ligand>
        <name>ATP</name>
        <dbReference type="ChEBI" id="CHEBI:30616"/>
    </ligand>
</feature>
<evidence type="ECO:0000256" key="3">
    <source>
        <dbReference type="ARBA" id="ARBA00020170"/>
    </source>
</evidence>
<dbReference type="GO" id="GO:0005524">
    <property type="term" value="F:ATP binding"/>
    <property type="evidence" value="ECO:0007669"/>
    <property type="project" value="UniProtKB-UniRule"/>
</dbReference>
<dbReference type="RefSeq" id="WP_094472918.1">
    <property type="nucleotide sequence ID" value="NZ_NOXT01000086.1"/>
</dbReference>
<accession>A0A255YQ15</accession>
<evidence type="ECO:0000256" key="8">
    <source>
        <dbReference type="ARBA" id="ARBA00023125"/>
    </source>
</evidence>
<comment type="similarity">
    <text evidence="2 9 10">Belongs to the RecF family.</text>
</comment>
<dbReference type="GO" id="GO:0003697">
    <property type="term" value="F:single-stranded DNA binding"/>
    <property type="evidence" value="ECO:0007669"/>
    <property type="project" value="UniProtKB-UniRule"/>
</dbReference>
<keyword evidence="7 9" id="KW-0067">ATP-binding</keyword>
<keyword evidence="9 10" id="KW-0227">DNA damage</keyword>
<keyword evidence="9 10" id="KW-0742">SOS response</keyword>
<dbReference type="GO" id="GO:0000731">
    <property type="term" value="P:DNA synthesis involved in DNA repair"/>
    <property type="evidence" value="ECO:0007669"/>
    <property type="project" value="TreeGrafter"/>
</dbReference>
<organism evidence="12 13">
    <name type="scientific">Sandarakinorhabdus cyanobacteriorum</name>
    <dbReference type="NCBI Taxonomy" id="1981098"/>
    <lineage>
        <taxon>Bacteria</taxon>
        <taxon>Pseudomonadati</taxon>
        <taxon>Pseudomonadota</taxon>
        <taxon>Alphaproteobacteria</taxon>
        <taxon>Sphingomonadales</taxon>
        <taxon>Sphingosinicellaceae</taxon>
        <taxon>Sandarakinorhabdus</taxon>
    </lineage>
</organism>
<evidence type="ECO:0000256" key="10">
    <source>
        <dbReference type="RuleBase" id="RU000578"/>
    </source>
</evidence>
<keyword evidence="13" id="KW-1185">Reference proteome</keyword>
<dbReference type="GO" id="GO:0005737">
    <property type="term" value="C:cytoplasm"/>
    <property type="evidence" value="ECO:0007669"/>
    <property type="project" value="UniProtKB-SubCell"/>
</dbReference>
<dbReference type="AlphaFoldDB" id="A0A255YQ15"/>
<feature type="domain" description="RecF/RecN/SMC N-terminal" evidence="11">
    <location>
        <begin position="4"/>
        <end position="322"/>
    </location>
</feature>
<dbReference type="SUPFAM" id="SSF52540">
    <property type="entry name" value="P-loop containing nucleoside triphosphate hydrolases"/>
    <property type="match status" value="1"/>
</dbReference>
<dbReference type="Pfam" id="PF02463">
    <property type="entry name" value="SMC_N"/>
    <property type="match status" value="1"/>
</dbReference>
<dbReference type="PANTHER" id="PTHR32182">
    <property type="entry name" value="DNA REPLICATION AND REPAIR PROTEIN RECF"/>
    <property type="match status" value="1"/>
</dbReference>
<dbReference type="NCBIfam" id="TIGR00611">
    <property type="entry name" value="recf"/>
    <property type="match status" value="1"/>
</dbReference>
<name>A0A255YQ15_9SPHN</name>
<evidence type="ECO:0000256" key="1">
    <source>
        <dbReference type="ARBA" id="ARBA00004496"/>
    </source>
</evidence>
<dbReference type="Gene3D" id="3.40.50.300">
    <property type="entry name" value="P-loop containing nucleotide triphosphate hydrolases"/>
    <property type="match status" value="1"/>
</dbReference>
<dbReference type="HAMAP" id="MF_00365">
    <property type="entry name" value="RecF"/>
    <property type="match status" value="1"/>
</dbReference>
<evidence type="ECO:0000256" key="4">
    <source>
        <dbReference type="ARBA" id="ARBA00022490"/>
    </source>
</evidence>
<dbReference type="InterPro" id="IPR001238">
    <property type="entry name" value="DNA-binding_RecF"/>
</dbReference>
<dbReference type="InterPro" id="IPR018078">
    <property type="entry name" value="DNA-binding_RecF_CS"/>
</dbReference>
<comment type="caution">
    <text evidence="12">The sequence shown here is derived from an EMBL/GenBank/DDBJ whole genome shotgun (WGS) entry which is preliminary data.</text>
</comment>
<dbReference type="EMBL" id="NOXT01000086">
    <property type="protein sequence ID" value="OYQ31327.1"/>
    <property type="molecule type" value="Genomic_DNA"/>
</dbReference>
<dbReference type="GO" id="GO:0006302">
    <property type="term" value="P:double-strand break repair"/>
    <property type="evidence" value="ECO:0007669"/>
    <property type="project" value="TreeGrafter"/>
</dbReference>
<sequence length="361" mass="36949">MTAITRLALTDVRNHAAASLEAAPALVVITGENGAGKTNILEAISLLVPGRGLRGAALSAVARHGGPGGWSVAASLTSPDGPVQLGTGTVADAPERRLVRINGAAATAAALGEWLALVWLTPAMDRLFSDSASARRRFFDRLVLALHPGHGQRVSRYEAAMRERSRLLAADAPADPVWLAALEADMASHGTAIAAARADVLAALADALAAAPDGPFARPLIALAGNNADELAGRLARGRARDAAAGRAIEGPHRADLIVTHQAKAMPAAACSTGEQKALLIAIVLAHAGLVADRQGRPPILLLDEIAAHLDAGRRAALFSQLAGMGVQAWMTGTDPALFDAVAGCWLHVDHGVVLPSAPPG</sequence>
<dbReference type="GO" id="GO:0006260">
    <property type="term" value="P:DNA replication"/>
    <property type="evidence" value="ECO:0007669"/>
    <property type="project" value="UniProtKB-UniRule"/>
</dbReference>
<dbReference type="PROSITE" id="PS00618">
    <property type="entry name" value="RECF_2"/>
    <property type="match status" value="1"/>
</dbReference>
<protein>
    <recommendedName>
        <fullName evidence="3 9">DNA replication and repair protein RecF</fullName>
    </recommendedName>
</protein>
<keyword evidence="6 9" id="KW-0547">Nucleotide-binding</keyword>
<dbReference type="Gene3D" id="1.20.1050.90">
    <property type="entry name" value="RecF/RecN/SMC, N-terminal domain"/>
    <property type="match status" value="1"/>
</dbReference>
<gene>
    <name evidence="9" type="primary">recF</name>
    <name evidence="12" type="ORF">CHU93_04300</name>
</gene>
<evidence type="ECO:0000256" key="7">
    <source>
        <dbReference type="ARBA" id="ARBA00022840"/>
    </source>
</evidence>
<dbReference type="PANTHER" id="PTHR32182:SF0">
    <property type="entry name" value="DNA REPLICATION AND REPAIR PROTEIN RECF"/>
    <property type="match status" value="1"/>
</dbReference>
<evidence type="ECO:0000256" key="6">
    <source>
        <dbReference type="ARBA" id="ARBA00022741"/>
    </source>
</evidence>
<keyword evidence="4 9" id="KW-0963">Cytoplasm</keyword>
<dbReference type="InterPro" id="IPR027417">
    <property type="entry name" value="P-loop_NTPase"/>
</dbReference>
<dbReference type="InterPro" id="IPR003395">
    <property type="entry name" value="RecF/RecN/SMC_N"/>
</dbReference>
<dbReference type="Proteomes" id="UP000216991">
    <property type="component" value="Unassembled WGS sequence"/>
</dbReference>
<evidence type="ECO:0000313" key="13">
    <source>
        <dbReference type="Proteomes" id="UP000216991"/>
    </source>
</evidence>
<comment type="subcellular location">
    <subcellularLocation>
        <location evidence="1 9 10">Cytoplasm</location>
    </subcellularLocation>
</comment>
<evidence type="ECO:0000313" key="12">
    <source>
        <dbReference type="EMBL" id="OYQ31327.1"/>
    </source>
</evidence>
<keyword evidence="9 10" id="KW-0234">DNA repair</keyword>
<proteinExistence type="inferred from homology"/>
<evidence type="ECO:0000256" key="9">
    <source>
        <dbReference type="HAMAP-Rule" id="MF_00365"/>
    </source>
</evidence>
<keyword evidence="5 9" id="KW-0235">DNA replication</keyword>
<keyword evidence="8 9" id="KW-0238">DNA-binding</keyword>
<dbReference type="PROSITE" id="PS00617">
    <property type="entry name" value="RECF_1"/>
    <property type="match status" value="1"/>
</dbReference>
<evidence type="ECO:0000256" key="5">
    <source>
        <dbReference type="ARBA" id="ARBA00022705"/>
    </source>
</evidence>
<evidence type="ECO:0000259" key="11">
    <source>
        <dbReference type="Pfam" id="PF02463"/>
    </source>
</evidence>
<dbReference type="GO" id="GO:0009432">
    <property type="term" value="P:SOS response"/>
    <property type="evidence" value="ECO:0007669"/>
    <property type="project" value="UniProtKB-UniRule"/>
</dbReference>
<comment type="function">
    <text evidence="9 10">The RecF protein is involved in DNA metabolism; it is required for DNA replication and normal SOS inducibility. RecF binds preferentially to single-stranded, linear DNA. It also seems to bind ATP.</text>
</comment>
<reference evidence="12 13" key="1">
    <citation type="submission" date="2017-07" db="EMBL/GenBank/DDBJ databases">
        <title>Sandarakinorhabdus cyanobacteriorum sp. nov., a novel bacterium isolated from cyanobacterial aggregates in a eutrophic lake.</title>
        <authorList>
            <person name="Cai H."/>
        </authorList>
    </citation>
    <scope>NUCLEOTIDE SEQUENCE [LARGE SCALE GENOMIC DNA]</scope>
    <source>
        <strain evidence="12 13">TH057</strain>
    </source>
</reference>
<evidence type="ECO:0000256" key="2">
    <source>
        <dbReference type="ARBA" id="ARBA00008016"/>
    </source>
</evidence>
<dbReference type="InterPro" id="IPR042174">
    <property type="entry name" value="RecF_2"/>
</dbReference>